<dbReference type="Pfam" id="PF11951">
    <property type="entry name" value="Fungal_trans_2"/>
    <property type="match status" value="1"/>
</dbReference>
<dbReference type="InterPro" id="IPR036864">
    <property type="entry name" value="Zn2-C6_fun-type_DNA-bd_sf"/>
</dbReference>
<organism evidence="1 2">
    <name type="scientific">Agrocybe pediades</name>
    <dbReference type="NCBI Taxonomy" id="84607"/>
    <lineage>
        <taxon>Eukaryota</taxon>
        <taxon>Fungi</taxon>
        <taxon>Dikarya</taxon>
        <taxon>Basidiomycota</taxon>
        <taxon>Agaricomycotina</taxon>
        <taxon>Agaricomycetes</taxon>
        <taxon>Agaricomycetidae</taxon>
        <taxon>Agaricales</taxon>
        <taxon>Agaricineae</taxon>
        <taxon>Strophariaceae</taxon>
        <taxon>Agrocybe</taxon>
    </lineage>
</organism>
<protein>
    <recommendedName>
        <fullName evidence="3">Zn(2)-C6 fungal-type domain-containing protein</fullName>
    </recommendedName>
</protein>
<dbReference type="InterPro" id="IPR052400">
    <property type="entry name" value="Zn2-C6_fungal_TF"/>
</dbReference>
<dbReference type="PANTHER" id="PTHR47657:SF7">
    <property type="entry name" value="STEROL REGULATORY ELEMENT-BINDING PROTEIN ECM22"/>
    <property type="match status" value="1"/>
</dbReference>
<dbReference type="EMBL" id="JAACJL010000002">
    <property type="protein sequence ID" value="KAF4622244.1"/>
    <property type="molecule type" value="Genomic_DNA"/>
</dbReference>
<dbReference type="GO" id="GO:0000981">
    <property type="term" value="F:DNA-binding transcription factor activity, RNA polymerase II-specific"/>
    <property type="evidence" value="ECO:0007669"/>
    <property type="project" value="InterPro"/>
</dbReference>
<name>A0A8H4VW90_9AGAR</name>
<dbReference type="GO" id="GO:0008270">
    <property type="term" value="F:zinc ion binding"/>
    <property type="evidence" value="ECO:0007669"/>
    <property type="project" value="InterPro"/>
</dbReference>
<dbReference type="Proteomes" id="UP000521872">
    <property type="component" value="Unassembled WGS sequence"/>
</dbReference>
<dbReference type="CDD" id="cd00067">
    <property type="entry name" value="GAL4"/>
    <property type="match status" value="1"/>
</dbReference>
<evidence type="ECO:0000313" key="2">
    <source>
        <dbReference type="Proteomes" id="UP000521872"/>
    </source>
</evidence>
<comment type="caution">
    <text evidence="1">The sequence shown here is derived from an EMBL/GenBank/DDBJ whole genome shotgun (WGS) entry which is preliminary data.</text>
</comment>
<dbReference type="AlphaFoldDB" id="A0A8H4VW90"/>
<evidence type="ECO:0008006" key="3">
    <source>
        <dbReference type="Google" id="ProtNLM"/>
    </source>
</evidence>
<dbReference type="Gene3D" id="4.10.240.10">
    <property type="entry name" value="Zn(2)-C6 fungal-type DNA-binding domain"/>
    <property type="match status" value="1"/>
</dbReference>
<evidence type="ECO:0000313" key="1">
    <source>
        <dbReference type="EMBL" id="KAF4622244.1"/>
    </source>
</evidence>
<proteinExistence type="predicted"/>
<reference evidence="1 2" key="1">
    <citation type="submission" date="2019-12" db="EMBL/GenBank/DDBJ databases">
        <authorList>
            <person name="Floudas D."/>
            <person name="Bentzer J."/>
            <person name="Ahren D."/>
            <person name="Johansson T."/>
            <person name="Persson P."/>
            <person name="Tunlid A."/>
        </authorList>
    </citation>
    <scope>NUCLEOTIDE SEQUENCE [LARGE SCALE GENOMIC DNA]</scope>
    <source>
        <strain evidence="1 2">CBS 102.39</strain>
    </source>
</reference>
<gene>
    <name evidence="1" type="ORF">D9613_009603</name>
</gene>
<dbReference type="InterPro" id="IPR001138">
    <property type="entry name" value="Zn2Cys6_DnaBD"/>
</dbReference>
<sequence>MCEGVLLRGDAGYPRCDERRPQCGSCTRRGAAIDCTYASNSCVVEDIRSSVQASSTTPIRSMVYSPSAQCICGNWHPCPARSTISTEFPGALPAFCLLYLTPPSLLPNVRKSNDLSFMDLSLLHHFTISTSRTMTLGAQPEVGKIWSTTVPKFGQTYTFVMHALLAVAAAHLDTEETMPIGEHHFCQALQKMGVELQGSITDENCHALFVAISLLNVYVLSQTRYQHLFKRIPLREDQHDPFLNKLDTRWTFLTRTSFGILNESWTWVTRGPIAPLLLPYPPTPKTMTPLSQPAEAVFLELFKLCSDVSIPGAADELGDVQNATAYFVAAWNLRKVWGVMEECIDYRARPTGTFPLKKIAAFYSAIFQFVLRVPAKFWDAVDRKKPRALIIYAYLVVCFEGVDYSVQMHERSVNDDFAERDHGTRTWWISGRSERDLHCVEDELRTLGVLELWKDWTTRAWSIWEKLRAGRWLDPDEDPFELAMITPDALALTVPQVSGAVIPSQGEELLHFGPSSSLEDQWILDMFDSTQELVHEHHAGSISAEGFM</sequence>
<dbReference type="InterPro" id="IPR021858">
    <property type="entry name" value="Fun_TF"/>
</dbReference>
<keyword evidence="2" id="KW-1185">Reference proteome</keyword>
<dbReference type="PANTHER" id="PTHR47657">
    <property type="entry name" value="STEROL REGULATORY ELEMENT-BINDING PROTEIN ECM22"/>
    <property type="match status" value="1"/>
</dbReference>
<accession>A0A8H4VW90</accession>